<dbReference type="GO" id="GO:0004519">
    <property type="term" value="F:endonuclease activity"/>
    <property type="evidence" value="ECO:0007669"/>
    <property type="project" value="UniProtKB-KW"/>
</dbReference>
<dbReference type="InterPro" id="IPR011335">
    <property type="entry name" value="Restrct_endonuc-II-like"/>
</dbReference>
<keyword evidence="2" id="KW-0540">Nuclease</keyword>
<keyword evidence="2" id="KW-0378">Hydrolase</keyword>
<dbReference type="CDD" id="cd06260">
    <property type="entry name" value="DUF820-like"/>
    <property type="match status" value="1"/>
</dbReference>
<dbReference type="Proteomes" id="UP001596241">
    <property type="component" value="Unassembled WGS sequence"/>
</dbReference>
<dbReference type="InterPro" id="IPR012296">
    <property type="entry name" value="Nuclease_put_TT1808"/>
</dbReference>
<dbReference type="Gene3D" id="3.90.1570.10">
    <property type="entry name" value="tt1808, chain A"/>
    <property type="match status" value="1"/>
</dbReference>
<dbReference type="SUPFAM" id="SSF52980">
    <property type="entry name" value="Restriction endonuclease-like"/>
    <property type="match status" value="1"/>
</dbReference>
<reference evidence="3" key="1">
    <citation type="journal article" date="2019" name="Int. J. Syst. Evol. Microbiol.">
        <title>The Global Catalogue of Microorganisms (GCM) 10K type strain sequencing project: providing services to taxonomists for standard genome sequencing and annotation.</title>
        <authorList>
            <consortium name="The Broad Institute Genomics Platform"/>
            <consortium name="The Broad Institute Genome Sequencing Center for Infectious Disease"/>
            <person name="Wu L."/>
            <person name="Ma J."/>
        </authorList>
    </citation>
    <scope>NUCLEOTIDE SEQUENCE [LARGE SCALE GENOMIC DNA]</scope>
    <source>
        <strain evidence="3">CGMCC 1.15809</strain>
    </source>
</reference>
<dbReference type="EMBL" id="JBHSPW010000014">
    <property type="protein sequence ID" value="MFC5896272.1"/>
    <property type="molecule type" value="Genomic_DNA"/>
</dbReference>
<dbReference type="InterPro" id="IPR008538">
    <property type="entry name" value="Uma2"/>
</dbReference>
<dbReference type="RefSeq" id="WP_345084202.1">
    <property type="nucleotide sequence ID" value="NZ_BAAAWG010000007.1"/>
</dbReference>
<evidence type="ECO:0000313" key="2">
    <source>
        <dbReference type="EMBL" id="MFC5896272.1"/>
    </source>
</evidence>
<dbReference type="Pfam" id="PF05685">
    <property type="entry name" value="Uma2"/>
    <property type="match status" value="1"/>
</dbReference>
<evidence type="ECO:0000313" key="3">
    <source>
        <dbReference type="Proteomes" id="UP001596241"/>
    </source>
</evidence>
<evidence type="ECO:0000259" key="1">
    <source>
        <dbReference type="Pfam" id="PF05685"/>
    </source>
</evidence>
<name>A0ABW1FPA7_9ACTN</name>
<sequence>MAVTAVLDRLWRDIEARSRTEGHVVEIIDGEVITAPRSPARSDTLRSLIRQAERELGEEVPLVFDVGIDFPGETSLAPDLAILDLDAQPRGKRYVYMDVVAAIEVVSTAADTNDYVTKVAKYSRFGIETYLIIDPFTRVCTLHEGAVGAQYEKSSTYRYGGVVEMELADGRKFSIDTSGFPGETAARPAE</sequence>
<dbReference type="PANTHER" id="PTHR35400:SF3">
    <property type="entry name" value="SLL1072 PROTEIN"/>
    <property type="match status" value="1"/>
</dbReference>
<organism evidence="2 3">
    <name type="scientific">Streptomyces ramulosus</name>
    <dbReference type="NCBI Taxonomy" id="47762"/>
    <lineage>
        <taxon>Bacteria</taxon>
        <taxon>Bacillati</taxon>
        <taxon>Actinomycetota</taxon>
        <taxon>Actinomycetes</taxon>
        <taxon>Kitasatosporales</taxon>
        <taxon>Streptomycetaceae</taxon>
        <taxon>Streptomyces</taxon>
    </lineage>
</organism>
<protein>
    <submittedName>
        <fullName evidence="2">Uma2 family endonuclease</fullName>
    </submittedName>
</protein>
<dbReference type="PANTHER" id="PTHR35400">
    <property type="entry name" value="SLR1083 PROTEIN"/>
    <property type="match status" value="1"/>
</dbReference>
<gene>
    <name evidence="2" type="ORF">ACFP3M_26095</name>
</gene>
<proteinExistence type="predicted"/>
<keyword evidence="3" id="KW-1185">Reference proteome</keyword>
<keyword evidence="2" id="KW-0255">Endonuclease</keyword>
<accession>A0ABW1FPA7</accession>
<comment type="caution">
    <text evidence="2">The sequence shown here is derived from an EMBL/GenBank/DDBJ whole genome shotgun (WGS) entry which is preliminary data.</text>
</comment>
<feature type="domain" description="Putative restriction endonuclease" evidence="1">
    <location>
        <begin position="19"/>
        <end position="166"/>
    </location>
</feature>